<proteinExistence type="predicted"/>
<protein>
    <recommendedName>
        <fullName evidence="5">Secreted protein</fullName>
    </recommendedName>
</protein>
<evidence type="ECO:0000313" key="4">
    <source>
        <dbReference type="Proteomes" id="UP001224890"/>
    </source>
</evidence>
<evidence type="ECO:0000256" key="1">
    <source>
        <dbReference type="SAM" id="MobiDB-lite"/>
    </source>
</evidence>
<sequence>MLWIRALALFLRAERSAACRLRGVMAALMGVTSVFTWRSFEGVTAPLACGVAGFGGRPLFFLGVCSSGWGSGSPASAASSSSLSSSAASLSEGTS</sequence>
<dbReference type="RefSeq" id="XP_060431604.1">
    <property type="nucleotide sequence ID" value="XM_060574448.1"/>
</dbReference>
<accession>A0AAJ0EUQ8</accession>
<feature type="signal peptide" evidence="2">
    <location>
        <begin position="1"/>
        <end position="18"/>
    </location>
</feature>
<reference evidence="3" key="1">
    <citation type="submission" date="2021-06" db="EMBL/GenBank/DDBJ databases">
        <title>Comparative genomics, transcriptomics and evolutionary studies reveal genomic signatures of adaptation to plant cell wall in hemibiotrophic fungi.</title>
        <authorList>
            <consortium name="DOE Joint Genome Institute"/>
            <person name="Baroncelli R."/>
            <person name="Diaz J.F."/>
            <person name="Benocci T."/>
            <person name="Peng M."/>
            <person name="Battaglia E."/>
            <person name="Haridas S."/>
            <person name="Andreopoulos W."/>
            <person name="Labutti K."/>
            <person name="Pangilinan J."/>
            <person name="Floch G.L."/>
            <person name="Makela M.R."/>
            <person name="Henrissat B."/>
            <person name="Grigoriev I.V."/>
            <person name="Crouch J.A."/>
            <person name="De Vries R.P."/>
            <person name="Sukno S.A."/>
            <person name="Thon M.R."/>
        </authorList>
    </citation>
    <scope>NUCLEOTIDE SEQUENCE</scope>
    <source>
        <strain evidence="3">CBS 193.32</strain>
    </source>
</reference>
<comment type="caution">
    <text evidence="3">The sequence shown here is derived from an EMBL/GenBank/DDBJ whole genome shotgun (WGS) entry which is preliminary data.</text>
</comment>
<dbReference type="GeneID" id="85458974"/>
<dbReference type="Proteomes" id="UP001224890">
    <property type="component" value="Unassembled WGS sequence"/>
</dbReference>
<keyword evidence="2" id="KW-0732">Signal</keyword>
<gene>
    <name evidence="3" type="ORF">BDP55DRAFT_658028</name>
</gene>
<name>A0AAJ0EUQ8_9PEZI</name>
<dbReference type="AlphaFoldDB" id="A0AAJ0EUQ8"/>
<dbReference type="EMBL" id="JAHMHR010000013">
    <property type="protein sequence ID" value="KAK1687909.1"/>
    <property type="molecule type" value="Genomic_DNA"/>
</dbReference>
<evidence type="ECO:0008006" key="5">
    <source>
        <dbReference type="Google" id="ProtNLM"/>
    </source>
</evidence>
<feature type="chain" id="PRO_5042508606" description="Secreted protein" evidence="2">
    <location>
        <begin position="19"/>
        <end position="95"/>
    </location>
</feature>
<feature type="region of interest" description="Disordered" evidence="1">
    <location>
        <begin position="70"/>
        <end position="95"/>
    </location>
</feature>
<evidence type="ECO:0000256" key="2">
    <source>
        <dbReference type="SAM" id="SignalP"/>
    </source>
</evidence>
<evidence type="ECO:0000313" key="3">
    <source>
        <dbReference type="EMBL" id="KAK1687909.1"/>
    </source>
</evidence>
<keyword evidence="4" id="KW-1185">Reference proteome</keyword>
<organism evidence="3 4">
    <name type="scientific">Colletotrichum godetiae</name>
    <dbReference type="NCBI Taxonomy" id="1209918"/>
    <lineage>
        <taxon>Eukaryota</taxon>
        <taxon>Fungi</taxon>
        <taxon>Dikarya</taxon>
        <taxon>Ascomycota</taxon>
        <taxon>Pezizomycotina</taxon>
        <taxon>Sordariomycetes</taxon>
        <taxon>Hypocreomycetidae</taxon>
        <taxon>Glomerellales</taxon>
        <taxon>Glomerellaceae</taxon>
        <taxon>Colletotrichum</taxon>
        <taxon>Colletotrichum acutatum species complex</taxon>
    </lineage>
</organism>